<proteinExistence type="predicted"/>
<dbReference type="NCBIfam" id="NF012211">
    <property type="entry name" value="tand_rpt_95"/>
    <property type="match status" value="2"/>
</dbReference>
<name>A0ABS3Q7J8_9GAMM</name>
<dbReference type="InterPro" id="IPR047777">
    <property type="entry name" value="LapA-like_RM"/>
</dbReference>
<feature type="domain" description="Cadherin-like" evidence="1">
    <location>
        <begin position="182"/>
        <end position="274"/>
    </location>
</feature>
<keyword evidence="3" id="KW-1185">Reference proteome</keyword>
<gene>
    <name evidence="2" type="ORF">J3998_11705</name>
</gene>
<comment type="caution">
    <text evidence="2">The sequence shown here is derived from an EMBL/GenBank/DDBJ whole genome shotgun (WGS) entry which is preliminary data.</text>
</comment>
<dbReference type="RefSeq" id="WP_208150852.1">
    <property type="nucleotide sequence ID" value="NZ_JAGETV010000031.1"/>
</dbReference>
<evidence type="ECO:0000313" key="3">
    <source>
        <dbReference type="Proteomes" id="UP000664835"/>
    </source>
</evidence>
<dbReference type="EMBL" id="JAGETV010000031">
    <property type="protein sequence ID" value="MBO1928237.1"/>
    <property type="molecule type" value="Genomic_DNA"/>
</dbReference>
<dbReference type="Proteomes" id="UP000664835">
    <property type="component" value="Unassembled WGS sequence"/>
</dbReference>
<evidence type="ECO:0000259" key="1">
    <source>
        <dbReference type="Pfam" id="PF17892"/>
    </source>
</evidence>
<dbReference type="Pfam" id="PF17963">
    <property type="entry name" value="Big_9"/>
    <property type="match status" value="1"/>
</dbReference>
<reference evidence="2 3" key="1">
    <citation type="submission" date="2021-03" db="EMBL/GenBank/DDBJ databases">
        <title>Thiomicrorhabdus sp.nov.,novel sulfur-oxidizing bacteria isolated from coastal sediment.</title>
        <authorList>
            <person name="Liu X."/>
        </authorList>
    </citation>
    <scope>NUCLEOTIDE SEQUENCE [LARGE SCALE GENOMIC DNA]</scope>
    <source>
        <strain evidence="2 3">6S2-11</strain>
    </source>
</reference>
<dbReference type="Gene3D" id="2.60.40.3440">
    <property type="match status" value="2"/>
</dbReference>
<organism evidence="2 3">
    <name type="scientific">Thiomicrorhabdus marina</name>
    <dbReference type="NCBI Taxonomy" id="2818442"/>
    <lineage>
        <taxon>Bacteria</taxon>
        <taxon>Pseudomonadati</taxon>
        <taxon>Pseudomonadota</taxon>
        <taxon>Gammaproteobacteria</taxon>
        <taxon>Thiotrichales</taxon>
        <taxon>Piscirickettsiaceae</taxon>
        <taxon>Thiomicrorhabdus</taxon>
    </lineage>
</organism>
<accession>A0ABS3Q7J8</accession>
<dbReference type="InterPro" id="IPR041690">
    <property type="entry name" value="Cadherin_5"/>
</dbReference>
<sequence length="396" mass="41289">MSTPIATILNVQNTVLVYDRDGNPKIIEIADVLERGDTIQTGSNGSITLLLEGAQQVTLGANQTLVVTNNMVAETASSEDDSALQVDTMEDVLAAIENPEGDDLLESLQATAAGGGAADAGGAMSLEIMSISDTEGAQYEEEGGVPVVARIVETTDPITFDGEAFTAQDVLITEEGDSLAENTPPIANDDLFETDEDVPLIFTVDDLLGNDTDAEGDNLTVISVTQPENGDLVDNGDGTYTYTPNENYNGSDSFNYQITDGNGGTSEATVGITVAPIDDATIINPDTATTEEDTPVVIDVIANDSDIDGPVSPVASVTDGANGTVVINQDGTVTYTPNADFNGSDQFTYTNEEGNTATVDVTVTPVNDTPESTPLSDQVNYDSDTISSLDVSSHFS</sequence>
<feature type="non-terminal residue" evidence="2">
    <location>
        <position position="396"/>
    </location>
</feature>
<protein>
    <submittedName>
        <fullName evidence="2">Retention module-containing protein</fullName>
    </submittedName>
</protein>
<evidence type="ECO:0000313" key="2">
    <source>
        <dbReference type="EMBL" id="MBO1928237.1"/>
    </source>
</evidence>
<dbReference type="Pfam" id="PF17892">
    <property type="entry name" value="Cadherin_5"/>
    <property type="match status" value="1"/>
</dbReference>
<dbReference type="NCBIfam" id="NF033682">
    <property type="entry name" value="retention_LapA"/>
    <property type="match status" value="1"/>
</dbReference>